<comment type="similarity">
    <text evidence="2">Belongs to the bacterial phospholipase C family.</text>
</comment>
<comment type="subcellular location">
    <subcellularLocation>
        <location evidence="1">Secreted</location>
    </subcellularLocation>
</comment>
<dbReference type="InterPro" id="IPR007312">
    <property type="entry name" value="Phosphoesterase"/>
</dbReference>
<protein>
    <recommendedName>
        <fullName evidence="9">Non-specific phospholipase C2</fullName>
    </recommendedName>
</protein>
<evidence type="ECO:0000256" key="5">
    <source>
        <dbReference type="ARBA" id="ARBA00022801"/>
    </source>
</evidence>
<dbReference type="OMA" id="TIMVSSW"/>
<dbReference type="FunFam" id="3.40.720.10:FF:000011">
    <property type="entry name" value="Non-specific phospholipase C1"/>
    <property type="match status" value="1"/>
</dbReference>
<proteinExistence type="inferred from homology"/>
<dbReference type="Proteomes" id="UP000655225">
    <property type="component" value="Unassembled WGS sequence"/>
</dbReference>
<evidence type="ECO:0000313" key="7">
    <source>
        <dbReference type="EMBL" id="KAF8395705.1"/>
    </source>
</evidence>
<reference evidence="7 8" key="1">
    <citation type="submission" date="2020-04" db="EMBL/GenBank/DDBJ databases">
        <title>Plant Genome Project.</title>
        <authorList>
            <person name="Zhang R.-G."/>
        </authorList>
    </citation>
    <scope>NUCLEOTIDE SEQUENCE [LARGE SCALE GENOMIC DNA]</scope>
    <source>
        <strain evidence="7">YNK0</strain>
        <tissue evidence="7">Leaf</tissue>
    </source>
</reference>
<feature type="chain" id="PRO_5032549422" description="Non-specific phospholipase C2" evidence="6">
    <location>
        <begin position="23"/>
        <end position="520"/>
    </location>
</feature>
<keyword evidence="4 6" id="KW-0732">Signal</keyword>
<dbReference type="OrthoDB" id="5135119at2759"/>
<evidence type="ECO:0000256" key="3">
    <source>
        <dbReference type="ARBA" id="ARBA00022525"/>
    </source>
</evidence>
<dbReference type="Gene3D" id="3.40.720.10">
    <property type="entry name" value="Alkaline Phosphatase, subunit A"/>
    <property type="match status" value="2"/>
</dbReference>
<evidence type="ECO:0000256" key="4">
    <source>
        <dbReference type="ARBA" id="ARBA00022729"/>
    </source>
</evidence>
<sequence length="520" mass="58119">MATMRSLMATTYLLLLSNYAFAGPIKTVVVLVMENRSFDHMLGWMKQINPQINGVDGTESNPLSTTDPISPRFFFKDQSHYVDPDPGHSFQAIREQIFGSSNTSKSPPPMNGFAQQAFSMTKSTNMSSSVMNGFHPDKVAVYKTLVAEFAVFDRWFASVPSSTQPNRLFVHSATSNGATSNDATLLADGYPQRTIFENIDDAGLSFGIYYQSIPATLFYENLRKVKYQTNFHQYEVFKSDAKAGKLPNYVVLEPRYTDSKLSPANDDHPSHDVYEGQMLVKEVYEILRGSPQWNESLLVITYDEHGGFFDHVPTPVSGVPSPDGIVGPEPFLFRFDRLGVRVPTIMVSPWIEKGTVVHGPNGSPFLTSEFEHSSIPATVKKLFNLSSPFLTKRDEWAGTFEDILQKRTQPRSDCPEKLPTPVKIRKGEANEEAKLSEFQQELVQLAAVLKGDDILTSYPKMIGKQMSVKQGQKYMENALKRFFEAGLSAKTLGVNEEQIVKMRPSLTTRSSPPSTAYPQP</sequence>
<dbReference type="GO" id="GO:0042578">
    <property type="term" value="F:phosphoric ester hydrolase activity"/>
    <property type="evidence" value="ECO:0007669"/>
    <property type="project" value="UniProtKB-ARBA"/>
</dbReference>
<dbReference type="Pfam" id="PF04185">
    <property type="entry name" value="Phosphoesterase"/>
    <property type="match status" value="1"/>
</dbReference>
<evidence type="ECO:0000256" key="6">
    <source>
        <dbReference type="SAM" id="SignalP"/>
    </source>
</evidence>
<dbReference type="EMBL" id="JABCRI010000013">
    <property type="protein sequence ID" value="KAF8395705.1"/>
    <property type="molecule type" value="Genomic_DNA"/>
</dbReference>
<evidence type="ECO:0000256" key="2">
    <source>
        <dbReference type="ARBA" id="ARBA00009717"/>
    </source>
</evidence>
<dbReference type="InterPro" id="IPR017850">
    <property type="entry name" value="Alkaline_phosphatase_core_sf"/>
</dbReference>
<dbReference type="AlphaFoldDB" id="A0A834YWL6"/>
<dbReference type="PANTHER" id="PTHR31956:SF26">
    <property type="entry name" value="NON-SPECIFIC PHOSPHOLIPASE C2"/>
    <property type="match status" value="1"/>
</dbReference>
<evidence type="ECO:0008006" key="9">
    <source>
        <dbReference type="Google" id="ProtNLM"/>
    </source>
</evidence>
<keyword evidence="8" id="KW-1185">Reference proteome</keyword>
<organism evidence="7 8">
    <name type="scientific">Tetracentron sinense</name>
    <name type="common">Spur-leaf</name>
    <dbReference type="NCBI Taxonomy" id="13715"/>
    <lineage>
        <taxon>Eukaryota</taxon>
        <taxon>Viridiplantae</taxon>
        <taxon>Streptophyta</taxon>
        <taxon>Embryophyta</taxon>
        <taxon>Tracheophyta</taxon>
        <taxon>Spermatophyta</taxon>
        <taxon>Magnoliopsida</taxon>
        <taxon>Trochodendrales</taxon>
        <taxon>Trochodendraceae</taxon>
        <taxon>Tetracentron</taxon>
    </lineage>
</organism>
<evidence type="ECO:0000256" key="1">
    <source>
        <dbReference type="ARBA" id="ARBA00004613"/>
    </source>
</evidence>
<dbReference type="GO" id="GO:0009395">
    <property type="term" value="P:phospholipid catabolic process"/>
    <property type="evidence" value="ECO:0007669"/>
    <property type="project" value="TreeGrafter"/>
</dbReference>
<dbReference type="GO" id="GO:0005576">
    <property type="term" value="C:extracellular region"/>
    <property type="evidence" value="ECO:0007669"/>
    <property type="project" value="UniProtKB-SubCell"/>
</dbReference>
<feature type="signal peptide" evidence="6">
    <location>
        <begin position="1"/>
        <end position="22"/>
    </location>
</feature>
<keyword evidence="3" id="KW-0964">Secreted</keyword>
<evidence type="ECO:0000313" key="8">
    <source>
        <dbReference type="Proteomes" id="UP000655225"/>
    </source>
</evidence>
<dbReference type="PANTHER" id="PTHR31956">
    <property type="entry name" value="NON-SPECIFIC PHOSPHOLIPASE C4-RELATED"/>
    <property type="match status" value="1"/>
</dbReference>
<name>A0A834YWL6_TETSI</name>
<keyword evidence="5" id="KW-0378">Hydrolase</keyword>
<dbReference type="FunFam" id="3.40.720.10:FF:000028">
    <property type="entry name" value="Non-specific phospholipase C1"/>
    <property type="match status" value="1"/>
</dbReference>
<accession>A0A834YWL6</accession>
<gene>
    <name evidence="7" type="ORF">HHK36_019655</name>
</gene>
<comment type="caution">
    <text evidence="7">The sequence shown here is derived from an EMBL/GenBank/DDBJ whole genome shotgun (WGS) entry which is preliminary data.</text>
</comment>